<feature type="region of interest" description="Disordered" evidence="1">
    <location>
        <begin position="272"/>
        <end position="329"/>
    </location>
</feature>
<gene>
    <name evidence="2" type="ORF">TCAP_07261</name>
</gene>
<feature type="compositionally biased region" description="Polar residues" evidence="1">
    <location>
        <begin position="272"/>
        <end position="283"/>
    </location>
</feature>
<evidence type="ECO:0000313" key="3">
    <source>
        <dbReference type="Proteomes" id="UP000236621"/>
    </source>
</evidence>
<name>A0A2K3Q139_9HYPO</name>
<dbReference type="EMBL" id="NRSZ01001249">
    <property type="protein sequence ID" value="PNY21213.1"/>
    <property type="molecule type" value="Genomic_DNA"/>
</dbReference>
<evidence type="ECO:0000313" key="2">
    <source>
        <dbReference type="EMBL" id="PNY21213.1"/>
    </source>
</evidence>
<feature type="compositionally biased region" description="Polar residues" evidence="1">
    <location>
        <begin position="122"/>
        <end position="136"/>
    </location>
</feature>
<comment type="caution">
    <text evidence="2">The sequence shown here is derived from an EMBL/GenBank/DDBJ whole genome shotgun (WGS) entry which is preliminary data.</text>
</comment>
<dbReference type="OrthoDB" id="1751210at2759"/>
<accession>A0A2K3Q139</accession>
<organism evidence="2 3">
    <name type="scientific">Tolypocladium capitatum</name>
    <dbReference type="NCBI Taxonomy" id="45235"/>
    <lineage>
        <taxon>Eukaryota</taxon>
        <taxon>Fungi</taxon>
        <taxon>Dikarya</taxon>
        <taxon>Ascomycota</taxon>
        <taxon>Pezizomycotina</taxon>
        <taxon>Sordariomycetes</taxon>
        <taxon>Hypocreomycetidae</taxon>
        <taxon>Hypocreales</taxon>
        <taxon>Ophiocordycipitaceae</taxon>
        <taxon>Tolypocladium</taxon>
    </lineage>
</organism>
<sequence>THAWGRQLLDLHALQTEAGLPVLTYVRFAAHRLFPAASRPPCCCWEKLPALCGMPAPVLAGIRYGGAQMPRATKPIHPWNWPAGQRIVGSLPPAVRPLSREMRHCFLSADTPPWLLPHARPRSQSHPSPHHQTPSRLSPITLAASLQDTANLASQRPGTWDGALLALLAISRTPAPRPDAGRRPGPMLTCAVLMRLNQTACPSLSRALSWLIPPLSAISLHVDVPDGLLSVVIPIAACPRELSRADLHFPPCEQLLGPRSCNSHFAPDLEPSFSSKGNPSFPTDSGRIRPRRDLVLTPAATAVAQDSGWHSSSPSFSELRSSKYTSSLP</sequence>
<proteinExistence type="predicted"/>
<protein>
    <submittedName>
        <fullName evidence="2">Uncharacterized protein</fullName>
    </submittedName>
</protein>
<dbReference type="Proteomes" id="UP000236621">
    <property type="component" value="Unassembled WGS sequence"/>
</dbReference>
<feature type="region of interest" description="Disordered" evidence="1">
    <location>
        <begin position="117"/>
        <end position="136"/>
    </location>
</feature>
<reference evidence="2 3" key="1">
    <citation type="submission" date="2017-08" db="EMBL/GenBank/DDBJ databases">
        <title>Harnessing the power of phylogenomics to disentangle the directionality and signatures of interkingdom host jumping in the parasitic fungal genus Tolypocladium.</title>
        <authorList>
            <person name="Quandt C.A."/>
            <person name="Patterson W."/>
            <person name="Spatafora J.W."/>
        </authorList>
    </citation>
    <scope>NUCLEOTIDE SEQUENCE [LARGE SCALE GENOMIC DNA]</scope>
    <source>
        <strain evidence="2 3">CBS 113982</strain>
    </source>
</reference>
<feature type="non-terminal residue" evidence="2">
    <location>
        <position position="1"/>
    </location>
</feature>
<keyword evidence="3" id="KW-1185">Reference proteome</keyword>
<dbReference type="AlphaFoldDB" id="A0A2K3Q139"/>
<evidence type="ECO:0000256" key="1">
    <source>
        <dbReference type="SAM" id="MobiDB-lite"/>
    </source>
</evidence>